<dbReference type="eggNOG" id="COG1538">
    <property type="taxonomic scope" value="Bacteria"/>
</dbReference>
<dbReference type="AlphaFoldDB" id="Q1GT59"/>
<keyword evidence="4" id="KW-1185">Reference proteome</keyword>
<dbReference type="GO" id="GO:0005886">
    <property type="term" value="C:plasma membrane"/>
    <property type="evidence" value="ECO:0007669"/>
    <property type="project" value="UniProtKB-SubCell"/>
</dbReference>
<keyword evidence="2" id="KW-1134">Transmembrane beta strand</keyword>
<dbReference type="KEGG" id="sal:Sala_1450"/>
<dbReference type="RefSeq" id="WP_011541743.1">
    <property type="nucleotide sequence ID" value="NC_008048.1"/>
</dbReference>
<dbReference type="PROSITE" id="PS51257">
    <property type="entry name" value="PROKAR_LIPOPROTEIN"/>
    <property type="match status" value="1"/>
</dbReference>
<dbReference type="EMBL" id="CP000356">
    <property type="protein sequence ID" value="ABF53163.1"/>
    <property type="molecule type" value="Genomic_DNA"/>
</dbReference>
<dbReference type="PANTHER" id="PTHR30203:SF32">
    <property type="entry name" value="CATION EFFLUX SYSTEM PROTEIN CUSC"/>
    <property type="match status" value="1"/>
</dbReference>
<evidence type="ECO:0000313" key="3">
    <source>
        <dbReference type="EMBL" id="ABF53163.1"/>
    </source>
</evidence>
<evidence type="ECO:0000256" key="2">
    <source>
        <dbReference type="RuleBase" id="RU362097"/>
    </source>
</evidence>
<keyword evidence="2" id="KW-0472">Membrane</keyword>
<accession>Q1GT59</accession>
<protein>
    <submittedName>
        <fullName evidence="3">RND efflux system, outer membrane lipoprotein, NodT</fullName>
    </submittedName>
</protein>
<organism evidence="3 4">
    <name type="scientific">Sphingopyxis alaskensis (strain DSM 13593 / LMG 18877 / RB2256)</name>
    <name type="common">Sphingomonas alaskensis</name>
    <dbReference type="NCBI Taxonomy" id="317655"/>
    <lineage>
        <taxon>Bacteria</taxon>
        <taxon>Pseudomonadati</taxon>
        <taxon>Pseudomonadota</taxon>
        <taxon>Alphaproteobacteria</taxon>
        <taxon>Sphingomonadales</taxon>
        <taxon>Sphingomonadaceae</taxon>
        <taxon>Sphingopyxis</taxon>
    </lineage>
</organism>
<dbReference type="HOGENOM" id="CLU_012817_13_3_5"/>
<keyword evidence="2 3" id="KW-0449">Lipoprotein</keyword>
<comment type="subcellular location">
    <subcellularLocation>
        <location evidence="2">Cell membrane</location>
        <topology evidence="2">Lipid-anchor</topology>
    </subcellularLocation>
</comment>
<dbReference type="STRING" id="317655.Sala_1450"/>
<dbReference type="NCBIfam" id="TIGR01845">
    <property type="entry name" value="outer_NodT"/>
    <property type="match status" value="1"/>
</dbReference>
<dbReference type="InterPro" id="IPR010131">
    <property type="entry name" value="MdtP/NodT-like"/>
</dbReference>
<dbReference type="InterPro" id="IPR003423">
    <property type="entry name" value="OMP_efflux"/>
</dbReference>
<dbReference type="GO" id="GO:0015562">
    <property type="term" value="F:efflux transmembrane transporter activity"/>
    <property type="evidence" value="ECO:0007669"/>
    <property type="project" value="InterPro"/>
</dbReference>
<dbReference type="Pfam" id="PF02321">
    <property type="entry name" value="OEP"/>
    <property type="match status" value="2"/>
</dbReference>
<dbReference type="PANTHER" id="PTHR30203">
    <property type="entry name" value="OUTER MEMBRANE CATION EFFLUX PROTEIN"/>
    <property type="match status" value="1"/>
</dbReference>
<dbReference type="Gene3D" id="2.20.200.10">
    <property type="entry name" value="Outer membrane efflux proteins (OEP)"/>
    <property type="match status" value="1"/>
</dbReference>
<sequence>MRKAILLLIATTLAGCVDMAPPHERPPLATAADYPAEFAGGATPGQRATDIAWRDFFADPRLEMLIAQAIAHNRDLAVAVAQIEEARGLYRIQAADRLPTVGASADAARTRGPSVTGVGTDTTSRYSVGVGVTSFELDFWGRVRNLSEAARSQYLATEAAERTFRLALVRDVASTYFASRGAEEQIQLAEATVASRKEGLRIARRRLDAGVTSALDYRQSETLLTQAETQLASLKLGKAQADNFLAVLTGGPVSEPLLAPLPLVAQAGAPALTAGLPSDLLVARPDIVATEERLRAARANVGAARAAFFPSISLTGSFGFASGALDDLFGDDGMTWTFGPSISLPIFDFGRRQGNLTVAEAREDIAVAAYERTVQGAFREVADALAGRRYLAEQVEAQERGTLATRQIADLARKRYREGVSTYLEVLDAERNLFAAEQTLIELRRAQVDNLVTLYVALGGGLVERAGSAAR</sequence>
<dbReference type="Gene3D" id="1.20.1600.10">
    <property type="entry name" value="Outer membrane efflux proteins (OEP)"/>
    <property type="match status" value="1"/>
</dbReference>
<gene>
    <name evidence="3" type="ordered locus">Sala_1450</name>
</gene>
<reference evidence="3 4" key="1">
    <citation type="journal article" date="2009" name="Proc. Natl. Acad. Sci. U.S.A.">
        <title>The genomic basis of trophic strategy in marine bacteria.</title>
        <authorList>
            <person name="Lauro F.M."/>
            <person name="McDougald D."/>
            <person name="Thomas T."/>
            <person name="Williams T.J."/>
            <person name="Egan S."/>
            <person name="Rice S."/>
            <person name="DeMaere M.Z."/>
            <person name="Ting L."/>
            <person name="Ertan H."/>
            <person name="Johnson J."/>
            <person name="Ferriera S."/>
            <person name="Lapidus A."/>
            <person name="Anderson I."/>
            <person name="Kyrpides N."/>
            <person name="Munk A.C."/>
            <person name="Detter C."/>
            <person name="Han C.S."/>
            <person name="Brown M.V."/>
            <person name="Robb F.T."/>
            <person name="Kjelleberg S."/>
            <person name="Cavicchioli R."/>
        </authorList>
    </citation>
    <scope>NUCLEOTIDE SEQUENCE [LARGE SCALE GENOMIC DNA]</scope>
    <source>
        <strain evidence="4">DSM 13593 / LMG 18877 / RB2256</strain>
    </source>
</reference>
<name>Q1GT59_SPHAL</name>
<comment type="similarity">
    <text evidence="1 2">Belongs to the outer membrane factor (OMF) (TC 1.B.17) family.</text>
</comment>
<proteinExistence type="inferred from homology"/>
<keyword evidence="2" id="KW-0812">Transmembrane</keyword>
<evidence type="ECO:0000256" key="1">
    <source>
        <dbReference type="ARBA" id="ARBA00007613"/>
    </source>
</evidence>
<evidence type="ECO:0000313" key="4">
    <source>
        <dbReference type="Proteomes" id="UP000006578"/>
    </source>
</evidence>
<dbReference type="Proteomes" id="UP000006578">
    <property type="component" value="Chromosome"/>
</dbReference>
<keyword evidence="2" id="KW-0564">Palmitate</keyword>
<dbReference type="OrthoDB" id="7181739at2"/>
<dbReference type="SUPFAM" id="SSF56954">
    <property type="entry name" value="Outer membrane efflux proteins (OEP)"/>
    <property type="match status" value="1"/>
</dbReference>